<dbReference type="GeneID" id="68349229"/>
<keyword evidence="2" id="KW-0812">Transmembrane</keyword>
<feature type="compositionally biased region" description="Polar residues" evidence="1">
    <location>
        <begin position="40"/>
        <end position="50"/>
    </location>
</feature>
<feature type="region of interest" description="Disordered" evidence="1">
    <location>
        <begin position="236"/>
        <end position="255"/>
    </location>
</feature>
<keyword evidence="2" id="KW-0472">Membrane</keyword>
<gene>
    <name evidence="3" type="ORF">HRG_00100</name>
</gene>
<dbReference type="RefSeq" id="XP_044724971.1">
    <property type="nucleotide sequence ID" value="XM_044858571.1"/>
</dbReference>
<protein>
    <submittedName>
        <fullName evidence="3">Uncharacterized protein</fullName>
    </submittedName>
</protein>
<evidence type="ECO:0000313" key="3">
    <source>
        <dbReference type="EMBL" id="KAH0967458.1"/>
    </source>
</evidence>
<feature type="compositionally biased region" description="Polar residues" evidence="1">
    <location>
        <begin position="133"/>
        <end position="148"/>
    </location>
</feature>
<dbReference type="AlphaFoldDB" id="A0A9P8SLG6"/>
<evidence type="ECO:0000256" key="2">
    <source>
        <dbReference type="SAM" id="Phobius"/>
    </source>
</evidence>
<accession>A0A9P8SLG6</accession>
<name>A0A9P8SLG6_9HYPO</name>
<keyword evidence="2" id="KW-1133">Transmembrane helix</keyword>
<dbReference type="EMBL" id="JAIZPD010000001">
    <property type="protein sequence ID" value="KAH0967458.1"/>
    <property type="molecule type" value="Genomic_DNA"/>
</dbReference>
<feature type="compositionally biased region" description="Low complexity" evidence="1">
    <location>
        <begin position="149"/>
        <end position="162"/>
    </location>
</feature>
<keyword evidence="4" id="KW-1185">Reference proteome</keyword>
<comment type="caution">
    <text evidence="3">The sequence shown here is derived from an EMBL/GenBank/DDBJ whole genome shotgun (WGS) entry which is preliminary data.</text>
</comment>
<evidence type="ECO:0000313" key="4">
    <source>
        <dbReference type="Proteomes" id="UP000824596"/>
    </source>
</evidence>
<feature type="compositionally biased region" description="Low complexity" evidence="1">
    <location>
        <begin position="60"/>
        <end position="130"/>
    </location>
</feature>
<feature type="transmembrane region" description="Helical" evidence="2">
    <location>
        <begin position="175"/>
        <end position="200"/>
    </location>
</feature>
<proteinExistence type="predicted"/>
<organism evidence="3 4">
    <name type="scientific">Hirsutella rhossiliensis</name>
    <dbReference type="NCBI Taxonomy" id="111463"/>
    <lineage>
        <taxon>Eukaryota</taxon>
        <taxon>Fungi</taxon>
        <taxon>Dikarya</taxon>
        <taxon>Ascomycota</taxon>
        <taxon>Pezizomycotina</taxon>
        <taxon>Sordariomycetes</taxon>
        <taxon>Hypocreomycetidae</taxon>
        <taxon>Hypocreales</taxon>
        <taxon>Ophiocordycipitaceae</taxon>
        <taxon>Hirsutella</taxon>
    </lineage>
</organism>
<dbReference type="Proteomes" id="UP000824596">
    <property type="component" value="Unassembled WGS sequence"/>
</dbReference>
<evidence type="ECO:0000256" key="1">
    <source>
        <dbReference type="SAM" id="MobiDB-lite"/>
    </source>
</evidence>
<feature type="compositionally biased region" description="Polar residues" evidence="1">
    <location>
        <begin position="240"/>
        <end position="255"/>
    </location>
</feature>
<feature type="region of interest" description="Disordered" evidence="1">
    <location>
        <begin position="18"/>
        <end position="168"/>
    </location>
</feature>
<feature type="compositionally biased region" description="Gly residues" evidence="1">
    <location>
        <begin position="20"/>
        <end position="39"/>
    </location>
</feature>
<sequence>MSVNPAAEALGALGSLDLSGAGGAGDSSGARAGGAGGSGISTSQFGTININAAPAPSPSPGTSNPSAPAAGAANGAAGAPGSAAPNAAVASSRPSASGARGAGASSSPTDTADTTDANESPSPSSSVIPSGTAVPSTSGMPRISNTPASTGNNTISINSGSNGRDDDSMSQLSNVAIVGIAAACVLVLALFFTAIICCCVRRRRRRRRLRREKSQTLGDAPMVSYAAVATASQEGERSLSAFTPSPTTSGQAPTLQSIMTSPSLDFHSAPPPVYPGLVAPPDDARQLQQQHAYPAQEHSASGYPLMTHAGQIAPGQQQGHHEVHGQDARVEASGDTHLPYELHSHPCGTVVYELPCEQKR</sequence>
<feature type="region of interest" description="Disordered" evidence="1">
    <location>
        <begin position="269"/>
        <end position="298"/>
    </location>
</feature>
<reference evidence="3" key="1">
    <citation type="submission" date="2021-09" db="EMBL/GenBank/DDBJ databases">
        <title>A high-quality genome of the endoparasitic fungus Hirsutella rhossiliensis with a comparison of Hirsutella genomes reveals transposable elements contributing to genome size variation.</title>
        <authorList>
            <person name="Lin R."/>
            <person name="Jiao Y."/>
            <person name="Sun X."/>
            <person name="Ling J."/>
            <person name="Xie B."/>
            <person name="Cheng X."/>
        </authorList>
    </citation>
    <scope>NUCLEOTIDE SEQUENCE</scope>
    <source>
        <strain evidence="3">HR02</strain>
    </source>
</reference>